<evidence type="ECO:0000256" key="4">
    <source>
        <dbReference type="PROSITE-ProRule" id="PRU00175"/>
    </source>
</evidence>
<evidence type="ECO:0000256" key="2">
    <source>
        <dbReference type="ARBA" id="ARBA00022771"/>
    </source>
</evidence>
<dbReference type="SUPFAM" id="SSF57850">
    <property type="entry name" value="RING/U-box"/>
    <property type="match status" value="1"/>
</dbReference>
<dbReference type="GO" id="GO:0008270">
    <property type="term" value="F:zinc ion binding"/>
    <property type="evidence" value="ECO:0007669"/>
    <property type="project" value="UniProtKB-KW"/>
</dbReference>
<gene>
    <name evidence="6" type="ORF">C8F04DRAFT_1267513</name>
</gene>
<accession>A0AAD6WXE9</accession>
<reference evidence="6" key="1">
    <citation type="submission" date="2023-03" db="EMBL/GenBank/DDBJ databases">
        <title>Massive genome expansion in bonnet fungi (Mycena s.s.) driven by repeated elements and novel gene families across ecological guilds.</title>
        <authorList>
            <consortium name="Lawrence Berkeley National Laboratory"/>
            <person name="Harder C.B."/>
            <person name="Miyauchi S."/>
            <person name="Viragh M."/>
            <person name="Kuo A."/>
            <person name="Thoen E."/>
            <person name="Andreopoulos B."/>
            <person name="Lu D."/>
            <person name="Skrede I."/>
            <person name="Drula E."/>
            <person name="Henrissat B."/>
            <person name="Morin E."/>
            <person name="Kohler A."/>
            <person name="Barry K."/>
            <person name="LaButti K."/>
            <person name="Morin E."/>
            <person name="Salamov A."/>
            <person name="Lipzen A."/>
            <person name="Mereny Z."/>
            <person name="Hegedus B."/>
            <person name="Baldrian P."/>
            <person name="Stursova M."/>
            <person name="Weitz H."/>
            <person name="Taylor A."/>
            <person name="Grigoriev I.V."/>
            <person name="Nagy L.G."/>
            <person name="Martin F."/>
            <person name="Kauserud H."/>
        </authorList>
    </citation>
    <scope>NUCLEOTIDE SEQUENCE</scope>
    <source>
        <strain evidence="6">CBHHK200</strain>
    </source>
</reference>
<protein>
    <recommendedName>
        <fullName evidence="5">RING-type domain-containing protein</fullName>
    </recommendedName>
</protein>
<dbReference type="InterPro" id="IPR001841">
    <property type="entry name" value="Znf_RING"/>
</dbReference>
<evidence type="ECO:0000256" key="1">
    <source>
        <dbReference type="ARBA" id="ARBA00022723"/>
    </source>
</evidence>
<name>A0AAD6WXE9_9AGAR</name>
<keyword evidence="2 4" id="KW-0863">Zinc-finger</keyword>
<evidence type="ECO:0000313" key="7">
    <source>
        <dbReference type="Proteomes" id="UP001218188"/>
    </source>
</evidence>
<dbReference type="Pfam" id="PF00097">
    <property type="entry name" value="zf-C3HC4"/>
    <property type="match status" value="1"/>
</dbReference>
<keyword evidence="3" id="KW-0862">Zinc</keyword>
<dbReference type="PROSITE" id="PS50089">
    <property type="entry name" value="ZF_RING_2"/>
    <property type="match status" value="1"/>
</dbReference>
<organism evidence="6 7">
    <name type="scientific">Mycena alexandri</name>
    <dbReference type="NCBI Taxonomy" id="1745969"/>
    <lineage>
        <taxon>Eukaryota</taxon>
        <taxon>Fungi</taxon>
        <taxon>Dikarya</taxon>
        <taxon>Basidiomycota</taxon>
        <taxon>Agaricomycotina</taxon>
        <taxon>Agaricomycetes</taxon>
        <taxon>Agaricomycetidae</taxon>
        <taxon>Agaricales</taxon>
        <taxon>Marasmiineae</taxon>
        <taxon>Mycenaceae</taxon>
        <taxon>Mycena</taxon>
    </lineage>
</organism>
<proteinExistence type="predicted"/>
<feature type="domain" description="RING-type" evidence="5">
    <location>
        <begin position="90"/>
        <end position="126"/>
    </location>
</feature>
<evidence type="ECO:0000256" key="3">
    <source>
        <dbReference type="ARBA" id="ARBA00022833"/>
    </source>
</evidence>
<sequence length="184" mass="21011">MNNPTSANNVESLVRRPTSLLFGKTPEAVAKIRFAIGNSSTSPETRRLIRRARSRDGYRLPREGPLTEQELYLDDARPSRILSGRLHHICSICNSVKVHPVAYLCGHSHCFTCVRLHLERDWKCPILSCGQVMHQAPHRHYPEEQAIAYDFPEWVNTSRVSYSWEGLIFPLPTAYRPDGSDDEI</sequence>
<comment type="caution">
    <text evidence="6">The sequence shown here is derived from an EMBL/GenBank/DDBJ whole genome shotgun (WGS) entry which is preliminary data.</text>
</comment>
<dbReference type="InterPro" id="IPR013083">
    <property type="entry name" value="Znf_RING/FYVE/PHD"/>
</dbReference>
<dbReference type="Gene3D" id="3.30.40.10">
    <property type="entry name" value="Zinc/RING finger domain, C3HC4 (zinc finger)"/>
    <property type="match status" value="1"/>
</dbReference>
<keyword evidence="1" id="KW-0479">Metal-binding</keyword>
<dbReference type="Proteomes" id="UP001218188">
    <property type="component" value="Unassembled WGS sequence"/>
</dbReference>
<evidence type="ECO:0000313" key="6">
    <source>
        <dbReference type="EMBL" id="KAJ7026916.1"/>
    </source>
</evidence>
<evidence type="ECO:0000259" key="5">
    <source>
        <dbReference type="PROSITE" id="PS50089"/>
    </source>
</evidence>
<dbReference type="InterPro" id="IPR018957">
    <property type="entry name" value="Znf_C3HC4_RING-type"/>
</dbReference>
<dbReference type="EMBL" id="JARJCM010000131">
    <property type="protein sequence ID" value="KAJ7026916.1"/>
    <property type="molecule type" value="Genomic_DNA"/>
</dbReference>
<keyword evidence="7" id="KW-1185">Reference proteome</keyword>
<dbReference type="AlphaFoldDB" id="A0AAD6WXE9"/>